<evidence type="ECO:0000313" key="1">
    <source>
        <dbReference type="EMBL" id="KAJ7386197.1"/>
    </source>
</evidence>
<dbReference type="Proteomes" id="UP001163046">
    <property type="component" value="Unassembled WGS sequence"/>
</dbReference>
<sequence>MIAVVQGTADYATMAESFKEVFEEINKVQEEGKFKSGDIALWLRQFDTCALANGWSEVDKLRKLPAFLRGRAATYYYALRDEQKESYDALARHLKESLCPKVDREKCFAEFEHQTLRTGEDPAVFLWELTQLLEKANPSLPAERRTALLERQFMRGLPARTRLKLLEQVATRTLDAMVAFAQ</sequence>
<protein>
    <submittedName>
        <fullName evidence="1">Retrotransposon-like protein 1</fullName>
        <ecNumber evidence="1">2.7.1.147</ecNumber>
    </submittedName>
</protein>
<comment type="caution">
    <text evidence="1">The sequence shown here is derived from an EMBL/GenBank/DDBJ whole genome shotgun (WGS) entry which is preliminary data.</text>
</comment>
<gene>
    <name evidence="1" type="primary">RTL1_1</name>
    <name evidence="1" type="ORF">OS493_010590</name>
</gene>
<dbReference type="EMBL" id="MU825877">
    <property type="protein sequence ID" value="KAJ7386197.1"/>
    <property type="molecule type" value="Genomic_DNA"/>
</dbReference>
<dbReference type="GO" id="GO:0043843">
    <property type="term" value="F:ADP-specific glucokinase activity"/>
    <property type="evidence" value="ECO:0007669"/>
    <property type="project" value="UniProtKB-EC"/>
</dbReference>
<reference evidence="1" key="1">
    <citation type="submission" date="2023-01" db="EMBL/GenBank/DDBJ databases">
        <title>Genome assembly of the deep-sea coral Lophelia pertusa.</title>
        <authorList>
            <person name="Herrera S."/>
            <person name="Cordes E."/>
        </authorList>
    </citation>
    <scope>NUCLEOTIDE SEQUENCE</scope>
    <source>
        <strain evidence="1">USNM1676648</strain>
        <tissue evidence="1">Polyp</tissue>
    </source>
</reference>
<evidence type="ECO:0000313" key="2">
    <source>
        <dbReference type="Proteomes" id="UP001163046"/>
    </source>
</evidence>
<dbReference type="AlphaFoldDB" id="A0A9W9ZQR4"/>
<accession>A0A9W9ZQR4</accession>
<dbReference type="EC" id="2.7.1.147" evidence="1"/>
<name>A0A9W9ZQR4_9CNID</name>
<dbReference type="OrthoDB" id="5869299at2759"/>
<keyword evidence="2" id="KW-1185">Reference proteome</keyword>
<organism evidence="1 2">
    <name type="scientific">Desmophyllum pertusum</name>
    <dbReference type="NCBI Taxonomy" id="174260"/>
    <lineage>
        <taxon>Eukaryota</taxon>
        <taxon>Metazoa</taxon>
        <taxon>Cnidaria</taxon>
        <taxon>Anthozoa</taxon>
        <taxon>Hexacorallia</taxon>
        <taxon>Scleractinia</taxon>
        <taxon>Caryophylliina</taxon>
        <taxon>Caryophylliidae</taxon>
        <taxon>Desmophyllum</taxon>
    </lineage>
</organism>
<keyword evidence="1" id="KW-0808">Transferase</keyword>
<proteinExistence type="predicted"/>